<dbReference type="OrthoDB" id="3778493at2759"/>
<dbReference type="KEGG" id="pno:SNOG_03933"/>
<gene>
    <name evidence="3" type="ORF">JI435_039330</name>
</gene>
<dbReference type="Proteomes" id="UP000663193">
    <property type="component" value="Chromosome 3"/>
</dbReference>
<evidence type="ECO:0000256" key="1">
    <source>
        <dbReference type="SAM" id="Coils"/>
    </source>
</evidence>
<proteinExistence type="predicted"/>
<keyword evidence="4" id="KW-1185">Reference proteome</keyword>
<dbReference type="EMBL" id="CP069025">
    <property type="protein sequence ID" value="QRC93744.1"/>
    <property type="molecule type" value="Genomic_DNA"/>
</dbReference>
<keyword evidence="1" id="KW-0175">Coiled coil</keyword>
<protein>
    <submittedName>
        <fullName evidence="3">Uncharacterized protein</fullName>
    </submittedName>
</protein>
<evidence type="ECO:0000313" key="4">
    <source>
        <dbReference type="Proteomes" id="UP000663193"/>
    </source>
</evidence>
<feature type="coiled-coil region" evidence="1">
    <location>
        <begin position="198"/>
        <end position="232"/>
    </location>
</feature>
<accession>A0A7U2EVG3</accession>
<organism evidence="3 4">
    <name type="scientific">Phaeosphaeria nodorum (strain SN15 / ATCC MYA-4574 / FGSC 10173)</name>
    <name type="common">Glume blotch fungus</name>
    <name type="synonym">Parastagonospora nodorum</name>
    <dbReference type="NCBI Taxonomy" id="321614"/>
    <lineage>
        <taxon>Eukaryota</taxon>
        <taxon>Fungi</taxon>
        <taxon>Dikarya</taxon>
        <taxon>Ascomycota</taxon>
        <taxon>Pezizomycotina</taxon>
        <taxon>Dothideomycetes</taxon>
        <taxon>Pleosporomycetidae</taxon>
        <taxon>Pleosporales</taxon>
        <taxon>Pleosporineae</taxon>
        <taxon>Phaeosphaeriaceae</taxon>
        <taxon>Parastagonospora</taxon>
    </lineage>
</organism>
<sequence>MAIAFAFQALHNPTSVSRAPVGNLLETAITLQTGLQQPSDSVKPLTNMDTSQSPAMISRTARRGHAAVAAILTDMDRYLPSDTINRQDYRRCRTVYGLMNTTYRRIDDSEQPGKEYRDLQGLEAELRTHLNNLNAAKGIPIKMREYLDELRDAINDALARGISTEFILEGITDMIDGKPNSQTDPQPKLAKMMPDTKYKKVCVDLAEAKKKIQKLNDENNALTMRVKRLEMERDRSSRWL</sequence>
<dbReference type="VEuPathDB" id="FungiDB:JI435_039330"/>
<evidence type="ECO:0000313" key="3">
    <source>
        <dbReference type="EMBL" id="QRC93744.1"/>
    </source>
</evidence>
<dbReference type="AlphaFoldDB" id="A0A7U2EVG3"/>
<reference evidence="4" key="1">
    <citation type="journal article" date="2021" name="BMC Genomics">
        <title>Chromosome-level genome assembly and manually-curated proteome of model necrotroph Parastagonospora nodorum Sn15 reveals a genome-wide trove of candidate effector homologs, and redundancy of virulence-related functions within an accessory chromosome.</title>
        <authorList>
            <person name="Bertazzoni S."/>
            <person name="Jones D.A.B."/>
            <person name="Phan H.T."/>
            <person name="Tan K.-C."/>
            <person name="Hane J.K."/>
        </authorList>
    </citation>
    <scope>NUCLEOTIDE SEQUENCE [LARGE SCALE GENOMIC DNA]</scope>
    <source>
        <strain evidence="4">SN15 / ATCC MYA-4574 / FGSC 10173)</strain>
    </source>
</reference>
<name>A0A7U2EVG3_PHANO</name>
<dbReference type="RefSeq" id="XP_001794477.1">
    <property type="nucleotide sequence ID" value="XM_001794425.1"/>
</dbReference>
<evidence type="ECO:0000256" key="2">
    <source>
        <dbReference type="SAM" id="MobiDB-lite"/>
    </source>
</evidence>
<feature type="region of interest" description="Disordered" evidence="2">
    <location>
        <begin position="35"/>
        <end position="57"/>
    </location>
</feature>